<dbReference type="Pfam" id="PF13412">
    <property type="entry name" value="HTH_24"/>
    <property type="match status" value="1"/>
</dbReference>
<evidence type="ECO:0000256" key="2">
    <source>
        <dbReference type="ARBA" id="ARBA00023125"/>
    </source>
</evidence>
<dbReference type="PROSITE" id="PS50956">
    <property type="entry name" value="HTH_ASNC_2"/>
    <property type="match status" value="1"/>
</dbReference>
<dbReference type="Gene3D" id="1.10.10.10">
    <property type="entry name" value="Winged helix-like DNA-binding domain superfamily/Winged helix DNA-binding domain"/>
    <property type="match status" value="1"/>
</dbReference>
<dbReference type="PANTHER" id="PTHR30154">
    <property type="entry name" value="LEUCINE-RESPONSIVE REGULATORY PROTEIN"/>
    <property type="match status" value="1"/>
</dbReference>
<gene>
    <name evidence="5" type="ORF">TVD_08595</name>
</gene>
<dbReference type="PATRIC" id="fig|106634.4.peg.1758"/>
<evidence type="ECO:0000313" key="5">
    <source>
        <dbReference type="EMBL" id="AKJ95412.1"/>
    </source>
</evidence>
<feature type="domain" description="HTH asnC-type" evidence="4">
    <location>
        <begin position="8"/>
        <end position="69"/>
    </location>
</feature>
<dbReference type="InterPro" id="IPR011991">
    <property type="entry name" value="ArsR-like_HTH"/>
</dbReference>
<accession>A0A0G3G7D6</accession>
<dbReference type="SUPFAM" id="SSF46785">
    <property type="entry name" value="Winged helix' DNA-binding domain"/>
    <property type="match status" value="1"/>
</dbReference>
<dbReference type="PANTHER" id="PTHR30154:SF34">
    <property type="entry name" value="TRANSCRIPTIONAL REGULATOR AZLB"/>
    <property type="match status" value="1"/>
</dbReference>
<evidence type="ECO:0000259" key="4">
    <source>
        <dbReference type="PROSITE" id="PS50956"/>
    </source>
</evidence>
<dbReference type="Gene3D" id="3.30.70.920">
    <property type="match status" value="1"/>
</dbReference>
<dbReference type="GO" id="GO:0006355">
    <property type="term" value="P:regulation of DNA-templated transcription"/>
    <property type="evidence" value="ECO:0007669"/>
    <property type="project" value="UniProtKB-ARBA"/>
</dbReference>
<dbReference type="GO" id="GO:0043200">
    <property type="term" value="P:response to amino acid"/>
    <property type="evidence" value="ECO:0007669"/>
    <property type="project" value="TreeGrafter"/>
</dbReference>
<dbReference type="Proteomes" id="UP000064201">
    <property type="component" value="Chromosome"/>
</dbReference>
<name>A0A0G3G7D6_9GAMM</name>
<evidence type="ECO:0000256" key="1">
    <source>
        <dbReference type="ARBA" id="ARBA00023015"/>
    </source>
</evidence>
<protein>
    <submittedName>
        <fullName evidence="5">AsnC family transcriptional regulator</fullName>
    </submittedName>
</protein>
<dbReference type="CDD" id="cd00090">
    <property type="entry name" value="HTH_ARSR"/>
    <property type="match status" value="1"/>
</dbReference>
<dbReference type="SUPFAM" id="SSF54909">
    <property type="entry name" value="Dimeric alpha+beta barrel"/>
    <property type="match status" value="1"/>
</dbReference>
<dbReference type="InterPro" id="IPR011008">
    <property type="entry name" value="Dimeric_a/b-barrel"/>
</dbReference>
<dbReference type="InterPro" id="IPR036388">
    <property type="entry name" value="WH-like_DNA-bd_sf"/>
</dbReference>
<dbReference type="AlphaFoldDB" id="A0A0G3G7D6"/>
<reference evidence="5 6" key="1">
    <citation type="submission" date="2015-04" db="EMBL/GenBank/DDBJ databases">
        <title>Complete Sequence for the Genome of the Thioalkalivibrio versutus D301.</title>
        <authorList>
            <person name="Mu T."/>
            <person name="Zhou J."/>
            <person name="Xu X."/>
        </authorList>
    </citation>
    <scope>NUCLEOTIDE SEQUENCE [LARGE SCALE GENOMIC DNA]</scope>
    <source>
        <strain evidence="5 6">D301</strain>
    </source>
</reference>
<dbReference type="SMART" id="SM00344">
    <property type="entry name" value="HTH_ASNC"/>
    <property type="match status" value="1"/>
</dbReference>
<dbReference type="InterPro" id="IPR036390">
    <property type="entry name" value="WH_DNA-bd_sf"/>
</dbReference>
<evidence type="ECO:0000313" key="6">
    <source>
        <dbReference type="Proteomes" id="UP000064201"/>
    </source>
</evidence>
<dbReference type="GO" id="GO:0043565">
    <property type="term" value="F:sequence-specific DNA binding"/>
    <property type="evidence" value="ECO:0007669"/>
    <property type="project" value="InterPro"/>
</dbReference>
<keyword evidence="6" id="KW-1185">Reference proteome</keyword>
<dbReference type="Pfam" id="PF01037">
    <property type="entry name" value="AsnC_trans_reg"/>
    <property type="match status" value="1"/>
</dbReference>
<dbReference type="GO" id="GO:0005829">
    <property type="term" value="C:cytosol"/>
    <property type="evidence" value="ECO:0007669"/>
    <property type="project" value="TreeGrafter"/>
</dbReference>
<dbReference type="OrthoDB" id="166264at2"/>
<evidence type="ECO:0000256" key="3">
    <source>
        <dbReference type="ARBA" id="ARBA00023163"/>
    </source>
</evidence>
<dbReference type="KEGG" id="tvr:TVD_08595"/>
<proteinExistence type="predicted"/>
<keyword evidence="1" id="KW-0805">Transcription regulation</keyword>
<dbReference type="RefSeq" id="WP_018938071.1">
    <property type="nucleotide sequence ID" value="NZ_CP011367.1"/>
</dbReference>
<keyword evidence="3" id="KW-0804">Transcription</keyword>
<dbReference type="InterPro" id="IPR000485">
    <property type="entry name" value="AsnC-type_HTH_dom"/>
</dbReference>
<dbReference type="PRINTS" id="PR00033">
    <property type="entry name" value="HTHASNC"/>
</dbReference>
<dbReference type="STRING" id="106634.TVD_08595"/>
<keyword evidence="2" id="KW-0238">DNA-binding</keyword>
<dbReference type="InterPro" id="IPR019887">
    <property type="entry name" value="Tscrpt_reg_AsnC/Lrp_C"/>
</dbReference>
<dbReference type="PROSITE" id="PS00519">
    <property type="entry name" value="HTH_ASNC_1"/>
    <property type="match status" value="1"/>
</dbReference>
<dbReference type="InterPro" id="IPR019888">
    <property type="entry name" value="Tscrpt_reg_AsnC-like"/>
</dbReference>
<dbReference type="InterPro" id="IPR019885">
    <property type="entry name" value="Tscrpt_reg_HTH_AsnC-type_CS"/>
</dbReference>
<sequence>MKSEPHRLDRYDRRILEILQEDASLSNQALADRVGLSPSPCLRRVRALEQAGVLLSRVALLDRRSLGLELTALIHIGMDRHTPERFAHFEETVASYAEVQHCYLITGQSADYMLQVVVPDMDAYQEFLLRRITRLEGVDSVHSSFVLRRVVDRTALPLDYTPT</sequence>
<organism evidence="5 6">
    <name type="scientific">Thioalkalivibrio versutus</name>
    <dbReference type="NCBI Taxonomy" id="106634"/>
    <lineage>
        <taxon>Bacteria</taxon>
        <taxon>Pseudomonadati</taxon>
        <taxon>Pseudomonadota</taxon>
        <taxon>Gammaproteobacteria</taxon>
        <taxon>Chromatiales</taxon>
        <taxon>Ectothiorhodospiraceae</taxon>
        <taxon>Thioalkalivibrio</taxon>
    </lineage>
</organism>
<dbReference type="EMBL" id="CP011367">
    <property type="protein sequence ID" value="AKJ95412.1"/>
    <property type="molecule type" value="Genomic_DNA"/>
</dbReference>